<dbReference type="PANTHER" id="PTHR43184">
    <property type="entry name" value="MAJOR FACILITATOR SUPERFAMILY TRANSPORTER 16, ISOFORM B"/>
    <property type="match status" value="1"/>
</dbReference>
<evidence type="ECO:0000256" key="3">
    <source>
        <dbReference type="ARBA" id="ARBA00022989"/>
    </source>
</evidence>
<keyword evidence="2" id="KW-0812">Transmembrane</keyword>
<keyword evidence="6" id="KW-1185">Reference proteome</keyword>
<dbReference type="AlphaFoldDB" id="A0AAP0BQU4"/>
<comment type="subcellular location">
    <subcellularLocation>
        <location evidence="1">Membrane</location>
        <topology evidence="1">Multi-pass membrane protein</topology>
    </subcellularLocation>
</comment>
<gene>
    <name evidence="5" type="ORF">KSP39_PZI007271</name>
</gene>
<dbReference type="PANTHER" id="PTHR43184:SF12">
    <property type="entry name" value="SUGAR PHOSPHATE EXCHANGER 3"/>
    <property type="match status" value="1"/>
</dbReference>
<dbReference type="Proteomes" id="UP001418222">
    <property type="component" value="Unassembled WGS sequence"/>
</dbReference>
<evidence type="ECO:0000256" key="1">
    <source>
        <dbReference type="ARBA" id="ARBA00004141"/>
    </source>
</evidence>
<dbReference type="EMBL" id="JBBWWQ010000005">
    <property type="protein sequence ID" value="KAK8946585.1"/>
    <property type="molecule type" value="Genomic_DNA"/>
</dbReference>
<evidence type="ECO:0000256" key="2">
    <source>
        <dbReference type="ARBA" id="ARBA00022692"/>
    </source>
</evidence>
<reference evidence="5 6" key="1">
    <citation type="journal article" date="2022" name="Nat. Plants">
        <title>Genomes of leafy and leafless Platanthera orchids illuminate the evolution of mycoheterotrophy.</title>
        <authorList>
            <person name="Li M.H."/>
            <person name="Liu K.W."/>
            <person name="Li Z."/>
            <person name="Lu H.C."/>
            <person name="Ye Q.L."/>
            <person name="Zhang D."/>
            <person name="Wang J.Y."/>
            <person name="Li Y.F."/>
            <person name="Zhong Z.M."/>
            <person name="Liu X."/>
            <person name="Yu X."/>
            <person name="Liu D.K."/>
            <person name="Tu X.D."/>
            <person name="Liu B."/>
            <person name="Hao Y."/>
            <person name="Liao X.Y."/>
            <person name="Jiang Y.T."/>
            <person name="Sun W.H."/>
            <person name="Chen J."/>
            <person name="Chen Y.Q."/>
            <person name="Ai Y."/>
            <person name="Zhai J.W."/>
            <person name="Wu S.S."/>
            <person name="Zhou Z."/>
            <person name="Hsiao Y.Y."/>
            <person name="Wu W.L."/>
            <person name="Chen Y.Y."/>
            <person name="Lin Y.F."/>
            <person name="Hsu J.L."/>
            <person name="Li C.Y."/>
            <person name="Wang Z.W."/>
            <person name="Zhao X."/>
            <person name="Zhong W.Y."/>
            <person name="Ma X.K."/>
            <person name="Ma L."/>
            <person name="Huang J."/>
            <person name="Chen G.Z."/>
            <person name="Huang M.Z."/>
            <person name="Huang L."/>
            <person name="Peng D.H."/>
            <person name="Luo Y.B."/>
            <person name="Zou S.Q."/>
            <person name="Chen S.P."/>
            <person name="Lan S."/>
            <person name="Tsai W.C."/>
            <person name="Van de Peer Y."/>
            <person name="Liu Z.J."/>
        </authorList>
    </citation>
    <scope>NUCLEOTIDE SEQUENCE [LARGE SCALE GENOMIC DNA]</scope>
    <source>
        <strain evidence="5">Lor287</strain>
    </source>
</reference>
<evidence type="ECO:0000256" key="4">
    <source>
        <dbReference type="ARBA" id="ARBA00023136"/>
    </source>
</evidence>
<comment type="caution">
    <text evidence="5">The sequence shown here is derived from an EMBL/GenBank/DDBJ whole genome shotgun (WGS) entry which is preliminary data.</text>
</comment>
<accession>A0AAP0BQU4</accession>
<organism evidence="5 6">
    <name type="scientific">Platanthera zijinensis</name>
    <dbReference type="NCBI Taxonomy" id="2320716"/>
    <lineage>
        <taxon>Eukaryota</taxon>
        <taxon>Viridiplantae</taxon>
        <taxon>Streptophyta</taxon>
        <taxon>Embryophyta</taxon>
        <taxon>Tracheophyta</taxon>
        <taxon>Spermatophyta</taxon>
        <taxon>Magnoliopsida</taxon>
        <taxon>Liliopsida</taxon>
        <taxon>Asparagales</taxon>
        <taxon>Orchidaceae</taxon>
        <taxon>Orchidoideae</taxon>
        <taxon>Orchideae</taxon>
        <taxon>Orchidinae</taxon>
        <taxon>Platanthera</taxon>
    </lineage>
</organism>
<keyword evidence="4" id="KW-0472">Membrane</keyword>
<protein>
    <submittedName>
        <fullName evidence="5">Glycerol-3-phosphate transporter 3</fullName>
    </submittedName>
</protein>
<name>A0AAP0BQU4_9ASPA</name>
<sequence>MIVASLFSNRPYALITTAVSADLGTNGSLKGNSMALATVTGIIDKTRSWASLD</sequence>
<dbReference type="GO" id="GO:0016020">
    <property type="term" value="C:membrane"/>
    <property type="evidence" value="ECO:0007669"/>
    <property type="project" value="UniProtKB-SubCell"/>
</dbReference>
<keyword evidence="3" id="KW-1133">Transmembrane helix</keyword>
<evidence type="ECO:0000313" key="5">
    <source>
        <dbReference type="EMBL" id="KAK8946585.1"/>
    </source>
</evidence>
<evidence type="ECO:0000313" key="6">
    <source>
        <dbReference type="Proteomes" id="UP001418222"/>
    </source>
</evidence>
<proteinExistence type="predicted"/>
<dbReference type="GO" id="GO:0055062">
    <property type="term" value="P:phosphate ion homeostasis"/>
    <property type="evidence" value="ECO:0007669"/>
    <property type="project" value="TreeGrafter"/>
</dbReference>